<feature type="compositionally biased region" description="Low complexity" evidence="1">
    <location>
        <begin position="8"/>
        <end position="27"/>
    </location>
</feature>
<organism evidence="3 4">
    <name type="scientific">Kitasatospora terrestris</name>
    <dbReference type="NCBI Taxonomy" id="258051"/>
    <lineage>
        <taxon>Bacteria</taxon>
        <taxon>Bacillati</taxon>
        <taxon>Actinomycetota</taxon>
        <taxon>Actinomycetes</taxon>
        <taxon>Kitasatosporales</taxon>
        <taxon>Streptomycetaceae</taxon>
        <taxon>Kitasatospora</taxon>
    </lineage>
</organism>
<comment type="caution">
    <text evidence="3">The sequence shown here is derived from an EMBL/GenBank/DDBJ whole genome shotgun (WGS) entry which is preliminary data.</text>
</comment>
<evidence type="ECO:0000313" key="3">
    <source>
        <dbReference type="EMBL" id="GAA4836637.1"/>
    </source>
</evidence>
<evidence type="ECO:0000313" key="4">
    <source>
        <dbReference type="Proteomes" id="UP001501752"/>
    </source>
</evidence>
<evidence type="ECO:0000256" key="2">
    <source>
        <dbReference type="SAM" id="Phobius"/>
    </source>
</evidence>
<reference evidence="4" key="1">
    <citation type="journal article" date="2019" name="Int. J. Syst. Evol. Microbiol.">
        <title>The Global Catalogue of Microorganisms (GCM) 10K type strain sequencing project: providing services to taxonomists for standard genome sequencing and annotation.</title>
        <authorList>
            <consortium name="The Broad Institute Genomics Platform"/>
            <consortium name="The Broad Institute Genome Sequencing Center for Infectious Disease"/>
            <person name="Wu L."/>
            <person name="Ma J."/>
        </authorList>
    </citation>
    <scope>NUCLEOTIDE SEQUENCE [LARGE SCALE GENOMIC DNA]</scope>
    <source>
        <strain evidence="4">JCM 13006</strain>
    </source>
</reference>
<dbReference type="RefSeq" id="WP_345695482.1">
    <property type="nucleotide sequence ID" value="NZ_BAABIS010000001.1"/>
</dbReference>
<name>A0ABP9DE99_9ACTN</name>
<evidence type="ECO:0000256" key="1">
    <source>
        <dbReference type="SAM" id="MobiDB-lite"/>
    </source>
</evidence>
<dbReference type="Proteomes" id="UP001501752">
    <property type="component" value="Unassembled WGS sequence"/>
</dbReference>
<keyword evidence="4" id="KW-1185">Reference proteome</keyword>
<protein>
    <submittedName>
        <fullName evidence="3">Uncharacterized protein</fullName>
    </submittedName>
</protein>
<keyword evidence="2" id="KW-0812">Transmembrane</keyword>
<gene>
    <name evidence="3" type="ORF">GCM10023235_09460</name>
</gene>
<feature type="region of interest" description="Disordered" evidence="1">
    <location>
        <begin position="1"/>
        <end position="27"/>
    </location>
</feature>
<dbReference type="EMBL" id="BAABIS010000001">
    <property type="protein sequence ID" value="GAA4836637.1"/>
    <property type="molecule type" value="Genomic_DNA"/>
</dbReference>
<proteinExistence type="predicted"/>
<accession>A0ABP9DE99</accession>
<sequence>MSTPPLPDAATGPAGPQAAPAPAHAPQYAPEFAFAPPPIPFEPVEAPKSRRIPGILKIGAMVVVIAAALAVAAYVSRDNPAAAKAGDCAHNAGTDSKPDMSLVDCGSANAEFTVLKVVHGANEKECETEQALVATYVETRRSSTLVLCLGERR</sequence>
<keyword evidence="2" id="KW-0472">Membrane</keyword>
<feature type="transmembrane region" description="Helical" evidence="2">
    <location>
        <begin position="55"/>
        <end position="75"/>
    </location>
</feature>
<keyword evidence="2" id="KW-1133">Transmembrane helix</keyword>